<evidence type="ECO:0000256" key="1">
    <source>
        <dbReference type="SAM" id="MobiDB-lite"/>
    </source>
</evidence>
<name>A0A086TG80_HAPC1</name>
<keyword evidence="2" id="KW-0472">Membrane</keyword>
<comment type="caution">
    <text evidence="3">The sequence shown here is derived from an EMBL/GenBank/DDBJ whole genome shotgun (WGS) entry which is preliminary data.</text>
</comment>
<evidence type="ECO:0000313" key="3">
    <source>
        <dbReference type="EMBL" id="KFH48362.1"/>
    </source>
</evidence>
<keyword evidence="2" id="KW-1133">Transmembrane helix</keyword>
<feature type="compositionally biased region" description="Polar residues" evidence="1">
    <location>
        <begin position="48"/>
        <end position="61"/>
    </location>
</feature>
<dbReference type="Proteomes" id="UP000029964">
    <property type="component" value="Unassembled WGS sequence"/>
</dbReference>
<protein>
    <recommendedName>
        <fullName evidence="5">Adhesin domain-containing protein</fullName>
    </recommendedName>
</protein>
<dbReference type="HOGENOM" id="CLU_019703_0_0_1"/>
<feature type="compositionally biased region" description="Low complexity" evidence="1">
    <location>
        <begin position="71"/>
        <end position="81"/>
    </location>
</feature>
<evidence type="ECO:0008006" key="5">
    <source>
        <dbReference type="Google" id="ProtNLM"/>
    </source>
</evidence>
<keyword evidence="4" id="KW-1185">Reference proteome</keyword>
<feature type="region of interest" description="Disordered" evidence="1">
    <location>
        <begin position="1"/>
        <end position="218"/>
    </location>
</feature>
<feature type="transmembrane region" description="Helical" evidence="2">
    <location>
        <begin position="273"/>
        <end position="292"/>
    </location>
</feature>
<feature type="compositionally biased region" description="Basic and acidic residues" evidence="1">
    <location>
        <begin position="301"/>
        <end position="310"/>
    </location>
</feature>
<organism evidence="3 4">
    <name type="scientific">Hapsidospora chrysogenum (strain ATCC 11550 / CBS 779.69 / DSM 880 / IAM 14645 / JCM 23072 / IMI 49137)</name>
    <name type="common">Acremonium chrysogenum</name>
    <dbReference type="NCBI Taxonomy" id="857340"/>
    <lineage>
        <taxon>Eukaryota</taxon>
        <taxon>Fungi</taxon>
        <taxon>Dikarya</taxon>
        <taxon>Ascomycota</taxon>
        <taxon>Pezizomycotina</taxon>
        <taxon>Sordariomycetes</taxon>
        <taxon>Hypocreomycetidae</taxon>
        <taxon>Hypocreales</taxon>
        <taxon>Bionectriaceae</taxon>
        <taxon>Hapsidospora</taxon>
    </lineage>
</organism>
<sequence length="774" mass="83507">MPVPYSDNLYSVLAQDDDGDHDDDDHNNQTTDTEQEDVLSPADGYFHASSSDAASSLQPQPDTGAPRHRYPNVPVVPNVLVEDPTLREQDAGAKAREAEEERRLNNVRDEQEESPSVAQPQASTHTRLPSHHHRRSVEEEDEPSLYTAADAVTPAAAQSHQYPAPTAVSPVQATTRPVFQPTPSDAPPAYTPRSPTSPTAPPAVGPGYQTFGPVAGATQPAAMGVPEEQRALLPREPESMGGTPGQQHGSWWRRFRQPWTPPGASMRRKVQTILGTLLLLSILAILIGGFFIEPHDHGDWNNRPPGDKRPNPIKKPGLSPGSDLEWTDLGRCSSTPHRFPKITSPVDFYPGRNLSITEKTDDDDDDDDDDDAPSSGRRPHVSGDVVLRPTDGYSPGRMDLEVITNDENLRVAADWDPELQAFKVLVPGKVDWHRGKPGPCIQIRITLWVPPGAMLDLFDSQVTHLDINVLEDVELSVDSRIFLTSVVGDISAPKAGADALPYHLASHELYLQTVSGEISGWFPMHDLLHVYTASGDVSADVAPKAVYDRKVGPAVLNVMTVSGDVAIREPLDAVGSKVAGSRMPARDYVVKMESASGDIVADLAVSSSAKFTSNSGHVNLKLLPVLDSETLGGLAGASESSITTETKSGDVKVNLLEPRWTKLQRLSDDKDGTAQTPGVGDSDGNPTPPPPLSSLTSRHASISGDITLRYPSSWTGRLQAQTLSGSQRFRGQGLSTYRQSGTFPRMLGGRKGDGKSFLQVDTISGQQDFLVGEA</sequence>
<feature type="region of interest" description="Disordered" evidence="1">
    <location>
        <begin position="301"/>
        <end position="393"/>
    </location>
</feature>
<feature type="compositionally biased region" description="Acidic residues" evidence="1">
    <location>
        <begin position="360"/>
        <end position="372"/>
    </location>
</feature>
<dbReference type="OrthoDB" id="3539644at2759"/>
<feature type="compositionally biased region" description="Low complexity" evidence="1">
    <location>
        <begin position="148"/>
        <end position="157"/>
    </location>
</feature>
<evidence type="ECO:0000313" key="4">
    <source>
        <dbReference type="Proteomes" id="UP000029964"/>
    </source>
</evidence>
<feature type="compositionally biased region" description="Acidic residues" evidence="1">
    <location>
        <begin position="15"/>
        <end position="25"/>
    </location>
</feature>
<keyword evidence="2" id="KW-0812">Transmembrane</keyword>
<reference evidence="4" key="1">
    <citation type="journal article" date="2014" name="Genome Announc.">
        <title>Genome sequence and annotation of Acremonium chrysogenum, producer of the beta-lactam antibiotic cephalosporin C.</title>
        <authorList>
            <person name="Terfehr D."/>
            <person name="Dahlmann T.A."/>
            <person name="Specht T."/>
            <person name="Zadra I."/>
            <person name="Kuernsteiner H."/>
            <person name="Kueck U."/>
        </authorList>
    </citation>
    <scope>NUCLEOTIDE SEQUENCE [LARGE SCALE GENOMIC DNA]</scope>
    <source>
        <strain evidence="4">ATCC 11550 / CBS 779.69 / DSM 880 / IAM 14645 / JCM 23072 / IMI 49137</strain>
    </source>
</reference>
<dbReference type="AlphaFoldDB" id="A0A086TG80"/>
<gene>
    <name evidence="3" type="ORF">ACRE_007850</name>
</gene>
<feature type="region of interest" description="Disordered" evidence="1">
    <location>
        <begin position="662"/>
        <end position="698"/>
    </location>
</feature>
<dbReference type="EMBL" id="JPKY01000004">
    <property type="protein sequence ID" value="KFH48362.1"/>
    <property type="molecule type" value="Genomic_DNA"/>
</dbReference>
<feature type="compositionally biased region" description="Basic and acidic residues" evidence="1">
    <location>
        <begin position="84"/>
        <end position="109"/>
    </location>
</feature>
<proteinExistence type="predicted"/>
<accession>A0A086TG80</accession>
<evidence type="ECO:0000256" key="2">
    <source>
        <dbReference type="SAM" id="Phobius"/>
    </source>
</evidence>
<feature type="compositionally biased region" description="Polar residues" evidence="1">
    <location>
        <begin position="169"/>
        <end position="183"/>
    </location>
</feature>
<feature type="compositionally biased region" description="Polar residues" evidence="1">
    <location>
        <begin position="114"/>
        <end position="127"/>
    </location>
</feature>
<dbReference type="STRING" id="857340.A0A086TG80"/>